<dbReference type="EMBL" id="FQVY01000002">
    <property type="protein sequence ID" value="SHG17092.1"/>
    <property type="molecule type" value="Genomic_DNA"/>
</dbReference>
<keyword evidence="1" id="KW-0175">Coiled coil</keyword>
<dbReference type="Proteomes" id="UP000184089">
    <property type="component" value="Unassembled WGS sequence"/>
</dbReference>
<gene>
    <name evidence="2" type="ORF">SAMN05444424_1721</name>
    <name evidence="3" type="ORF">SAMN05444424_1733</name>
</gene>
<evidence type="ECO:0000313" key="4">
    <source>
        <dbReference type="Proteomes" id="UP000184089"/>
    </source>
</evidence>
<reference evidence="4" key="2">
    <citation type="submission" date="2016-11" db="EMBL/GenBank/DDBJ databases">
        <authorList>
            <person name="Jaros S."/>
            <person name="Januszkiewicz K."/>
            <person name="Wedrychowicz H."/>
        </authorList>
    </citation>
    <scope>NUCLEOTIDE SEQUENCE [LARGE SCALE GENOMIC DNA]</scope>
    <source>
        <strain evidence="4">DSM 4029</strain>
    </source>
</reference>
<dbReference type="RefSeq" id="WP_044992544.1">
    <property type="nucleotide sequence ID" value="NZ_FQVY01000002.1"/>
</dbReference>
<accession>A0AAQ1RW46</accession>
<organism evidence="3 4">
    <name type="scientific">Bittarella massiliensis</name>
    <name type="common">ex Durand et al. 2017</name>
    <dbReference type="NCBI Taxonomy" id="1720313"/>
    <lineage>
        <taxon>Bacteria</taxon>
        <taxon>Bacillati</taxon>
        <taxon>Bacillota</taxon>
        <taxon>Clostridia</taxon>
        <taxon>Eubacteriales</taxon>
        <taxon>Oscillospiraceae</taxon>
        <taxon>Bittarella (ex Durand et al. 2017)</taxon>
    </lineage>
</organism>
<feature type="coiled-coil region" evidence="1">
    <location>
        <begin position="6"/>
        <end position="40"/>
    </location>
</feature>
<evidence type="ECO:0000313" key="2">
    <source>
        <dbReference type="EMBL" id="SHG16758.1"/>
    </source>
</evidence>
<dbReference type="EMBL" id="FQVY01000002">
    <property type="protein sequence ID" value="SHG16758.1"/>
    <property type="molecule type" value="Genomic_DNA"/>
</dbReference>
<reference evidence="3" key="1">
    <citation type="submission" date="2016-11" db="EMBL/GenBank/DDBJ databases">
        <authorList>
            <person name="Varghese N."/>
            <person name="Submissions S."/>
        </authorList>
    </citation>
    <scope>NUCLEOTIDE SEQUENCE</scope>
    <source>
        <strain evidence="3">DSM 4029</strain>
    </source>
</reference>
<comment type="caution">
    <text evidence="3">The sequence shown here is derived from an EMBL/GenBank/DDBJ whole genome shotgun (WGS) entry which is preliminary data.</text>
</comment>
<evidence type="ECO:0000256" key="1">
    <source>
        <dbReference type="SAM" id="Coils"/>
    </source>
</evidence>
<protein>
    <submittedName>
        <fullName evidence="3">Uncharacterized protein</fullName>
    </submittedName>
</protein>
<name>A0AAQ1RW46_9FIRM</name>
<dbReference type="AlphaFoldDB" id="A0AAQ1RW46"/>
<sequence>MSTTELSSKVKELKELQQLIEEATVEAEALKDQIKAEMTARSVDEMSVGLFKIRWTKVKSTRFDTTAFKKAMPELAQQFTRTAESRRFSVA</sequence>
<proteinExistence type="predicted"/>
<evidence type="ECO:0000313" key="3">
    <source>
        <dbReference type="EMBL" id="SHG17092.1"/>
    </source>
</evidence>